<dbReference type="InterPro" id="IPR008936">
    <property type="entry name" value="Rho_GTPase_activation_prot"/>
</dbReference>
<feature type="coiled-coil region" evidence="7">
    <location>
        <begin position="391"/>
        <end position="432"/>
    </location>
</feature>
<dbReference type="PROSITE" id="PS50238">
    <property type="entry name" value="RHOGAP"/>
    <property type="match status" value="1"/>
</dbReference>
<dbReference type="Proteomes" id="UP000829720">
    <property type="component" value="Unassembled WGS sequence"/>
</dbReference>
<feature type="domain" description="Phorbol-ester/DAG-type" evidence="9">
    <location>
        <begin position="719"/>
        <end position="768"/>
    </location>
</feature>
<dbReference type="Gene3D" id="1.20.1270.60">
    <property type="entry name" value="Arfaptin homology (AH) domain/BAR domain"/>
    <property type="match status" value="1"/>
</dbReference>
<dbReference type="InterPro" id="IPR051025">
    <property type="entry name" value="RhoGAP"/>
</dbReference>
<keyword evidence="13" id="KW-1185">Reference proteome</keyword>
<accession>A0A8T3CFE1</accession>
<dbReference type="Gene3D" id="1.10.555.10">
    <property type="entry name" value="Rho GTPase activation protein"/>
    <property type="match status" value="1"/>
</dbReference>
<evidence type="ECO:0000256" key="4">
    <source>
        <dbReference type="ARBA" id="ARBA00022833"/>
    </source>
</evidence>
<feature type="domain" description="F-BAR" evidence="11">
    <location>
        <begin position="294"/>
        <end position="559"/>
    </location>
</feature>
<dbReference type="GO" id="GO:0051056">
    <property type="term" value="P:regulation of small GTPase mediated signal transduction"/>
    <property type="evidence" value="ECO:0007669"/>
    <property type="project" value="UniProtKB-ARBA"/>
</dbReference>
<evidence type="ECO:0000259" key="10">
    <source>
        <dbReference type="PROSITE" id="PS50238"/>
    </source>
</evidence>
<feature type="compositionally biased region" description="Polar residues" evidence="8">
    <location>
        <begin position="634"/>
        <end position="643"/>
    </location>
</feature>
<gene>
    <name evidence="12" type="ORF">AGOR_G00236930</name>
</gene>
<proteinExistence type="predicted"/>
<feature type="compositionally biased region" description="Basic and acidic residues" evidence="8">
    <location>
        <begin position="471"/>
        <end position="482"/>
    </location>
</feature>
<evidence type="ECO:0000313" key="13">
    <source>
        <dbReference type="Proteomes" id="UP000829720"/>
    </source>
</evidence>
<feature type="region of interest" description="Disordered" evidence="8">
    <location>
        <begin position="1"/>
        <end position="66"/>
    </location>
</feature>
<dbReference type="InterPro" id="IPR001060">
    <property type="entry name" value="FCH_dom"/>
</dbReference>
<keyword evidence="4" id="KW-0862">Zinc</keyword>
<dbReference type="AlphaFoldDB" id="A0A8T3CFE1"/>
<dbReference type="GO" id="GO:0007165">
    <property type="term" value="P:signal transduction"/>
    <property type="evidence" value="ECO:0007669"/>
    <property type="project" value="InterPro"/>
</dbReference>
<evidence type="ECO:0000256" key="6">
    <source>
        <dbReference type="PROSITE-ProRule" id="PRU01077"/>
    </source>
</evidence>
<dbReference type="PROSITE" id="PS50081">
    <property type="entry name" value="ZF_DAG_PE_2"/>
    <property type="match status" value="1"/>
</dbReference>
<dbReference type="PANTHER" id="PTHR15228">
    <property type="entry name" value="SPERMATHECAL PHYSIOLOGY VARIANT"/>
    <property type="match status" value="1"/>
</dbReference>
<dbReference type="SUPFAM" id="SSF48350">
    <property type="entry name" value="GTPase activation domain, GAP"/>
    <property type="match status" value="1"/>
</dbReference>
<feature type="compositionally biased region" description="Polar residues" evidence="8">
    <location>
        <begin position="25"/>
        <end position="34"/>
    </location>
</feature>
<protein>
    <recommendedName>
        <fullName evidence="14">Minor histocompatibility protein HA-1</fullName>
    </recommendedName>
</protein>
<dbReference type="SUPFAM" id="SSF57889">
    <property type="entry name" value="Cysteine-rich domain"/>
    <property type="match status" value="1"/>
</dbReference>
<feature type="region of interest" description="Disordered" evidence="8">
    <location>
        <begin position="579"/>
        <end position="689"/>
    </location>
</feature>
<dbReference type="OrthoDB" id="79452at2759"/>
<dbReference type="InterPro" id="IPR000198">
    <property type="entry name" value="RhoGAP_dom"/>
</dbReference>
<keyword evidence="2" id="KW-0479">Metal-binding</keyword>
<dbReference type="PROSITE" id="PS51741">
    <property type="entry name" value="F_BAR"/>
    <property type="match status" value="1"/>
</dbReference>
<dbReference type="SMART" id="SM00109">
    <property type="entry name" value="C1"/>
    <property type="match status" value="1"/>
</dbReference>
<reference evidence="12" key="1">
    <citation type="submission" date="2021-01" db="EMBL/GenBank/DDBJ databases">
        <authorList>
            <person name="Zahm M."/>
            <person name="Roques C."/>
            <person name="Cabau C."/>
            <person name="Klopp C."/>
            <person name="Donnadieu C."/>
            <person name="Jouanno E."/>
            <person name="Lampietro C."/>
            <person name="Louis A."/>
            <person name="Herpin A."/>
            <person name="Echchiki A."/>
            <person name="Berthelot C."/>
            <person name="Parey E."/>
            <person name="Roest-Crollius H."/>
            <person name="Braasch I."/>
            <person name="Postlethwait J."/>
            <person name="Bobe J."/>
            <person name="Montfort J."/>
            <person name="Bouchez O."/>
            <person name="Begum T."/>
            <person name="Mejri S."/>
            <person name="Adams A."/>
            <person name="Chen W.-J."/>
            <person name="Guiguen Y."/>
        </authorList>
    </citation>
    <scope>NUCLEOTIDE SEQUENCE</scope>
    <source>
        <tissue evidence="12">Blood</tissue>
    </source>
</reference>
<dbReference type="GO" id="GO:0016020">
    <property type="term" value="C:membrane"/>
    <property type="evidence" value="ECO:0007669"/>
    <property type="project" value="TreeGrafter"/>
</dbReference>
<feature type="compositionally biased region" description="Polar residues" evidence="8">
    <location>
        <begin position="667"/>
        <end position="676"/>
    </location>
</feature>
<dbReference type="EMBL" id="JAERUA010000024">
    <property type="protein sequence ID" value="KAI1882637.1"/>
    <property type="molecule type" value="Genomic_DNA"/>
</dbReference>
<evidence type="ECO:0000256" key="2">
    <source>
        <dbReference type="ARBA" id="ARBA00022723"/>
    </source>
</evidence>
<evidence type="ECO:0000259" key="9">
    <source>
        <dbReference type="PROSITE" id="PS50081"/>
    </source>
</evidence>
<comment type="caution">
    <text evidence="12">The sequence shown here is derived from an EMBL/GenBank/DDBJ whole genome shotgun (WGS) entry which is preliminary data.</text>
</comment>
<feature type="region of interest" description="Disordered" evidence="8">
    <location>
        <begin position="446"/>
        <end position="482"/>
    </location>
</feature>
<dbReference type="SMART" id="SM00055">
    <property type="entry name" value="FCH"/>
    <property type="match status" value="1"/>
</dbReference>
<evidence type="ECO:0008006" key="14">
    <source>
        <dbReference type="Google" id="ProtNLM"/>
    </source>
</evidence>
<dbReference type="InterPro" id="IPR054713">
    <property type="entry name" value="GMIP/FCHO2-like_FCH"/>
</dbReference>
<feature type="region of interest" description="Disordered" evidence="8">
    <location>
        <begin position="987"/>
        <end position="1108"/>
    </location>
</feature>
<organism evidence="12 13">
    <name type="scientific">Albula goreensis</name>
    <dbReference type="NCBI Taxonomy" id="1534307"/>
    <lineage>
        <taxon>Eukaryota</taxon>
        <taxon>Metazoa</taxon>
        <taxon>Chordata</taxon>
        <taxon>Craniata</taxon>
        <taxon>Vertebrata</taxon>
        <taxon>Euteleostomi</taxon>
        <taxon>Actinopterygii</taxon>
        <taxon>Neopterygii</taxon>
        <taxon>Teleostei</taxon>
        <taxon>Albuliformes</taxon>
        <taxon>Albulidae</taxon>
        <taxon>Albula</taxon>
    </lineage>
</organism>
<dbReference type="GO" id="GO:0008270">
    <property type="term" value="F:zinc ion binding"/>
    <property type="evidence" value="ECO:0007669"/>
    <property type="project" value="UniProtKB-KW"/>
</dbReference>
<dbReference type="InterPro" id="IPR046349">
    <property type="entry name" value="C1-like_sf"/>
</dbReference>
<evidence type="ECO:0000256" key="5">
    <source>
        <dbReference type="ARBA" id="ARBA00023054"/>
    </source>
</evidence>
<evidence type="ECO:0000313" key="12">
    <source>
        <dbReference type="EMBL" id="KAI1882637.1"/>
    </source>
</evidence>
<evidence type="ECO:0000256" key="8">
    <source>
        <dbReference type="SAM" id="MobiDB-lite"/>
    </source>
</evidence>
<dbReference type="Pfam" id="PF22699">
    <property type="entry name" value="GMIP-like_FCH"/>
    <property type="match status" value="1"/>
</dbReference>
<evidence type="ECO:0000256" key="7">
    <source>
        <dbReference type="SAM" id="Coils"/>
    </source>
</evidence>
<dbReference type="Pfam" id="PF00620">
    <property type="entry name" value="RhoGAP"/>
    <property type="match status" value="1"/>
</dbReference>
<feature type="compositionally biased region" description="Polar residues" evidence="8">
    <location>
        <begin position="596"/>
        <end position="609"/>
    </location>
</feature>
<sequence length="1108" mass="121495">MFSRKRKELTKTPSISKKSPAGSGALNSSLSVLQEQPRRDAVDSGLSAPPPAGLLDPASSSCPGTPSALHGKMVGCPSPVATLKRQSGLSRHASAAGFPFQTAGTWGFSKGHSKGAAAAHSPSHEGAEGAAAIEVEDIPPLLRDVARFAEAVEKLKDVVMGEDKQEMRRPLAHECLGEVLRVLRQVINTYPLLNTVETLTAAGTLISKVKGFHYEVSNETEKKDFEKAIETIAVAFSSNVSELLMGEVDSSTLLSLPPTEKSRSMENLYGGIPGQGADAALTKSDLQECVWSAEEVDIILQRSEGGVDSALTYAKGVSKYLKDVISYVDKRIQLEMEFAKGLQRLYQASKHSIAQPHMPFFSIYSLALEQDYEQSVGVQQASATLHNQTFLQPLLQRKQEHEKKRKEIKDQWHRAKRKLMEAETNLRKAKQAYLARCEEYDKAKTVANRAEEEQQGTTGGGSTTKALDKKRRLEEEARNKEAEATYRTCIADATTQNQELEDVKVNVLRQIQEVIKQTDQTLRSSTISYYQIMHMQTAALPVHYQTLCESSKLYDPGQQYAAHVKDLQMTEEPEPQYNFESYSASTGQPAIRPRNDSFNSDRQSSTEVPPTSAEAGSEATKDKERRGRGHQYKSWPSAQSDTDSVGCGSGLESPTASTGDVSKMSRTHSTGTMSSNEDVEEKEAPPMASFEQSMNGMEPEIVVPTGPFRNVGMSKAAQTHRLRKLRTPAKCRECDSYVYFQGAECEECFLACHKKCPGHLESRLAIQCPLHHQKVHPGDREEGAENEGEREQEPAVSCSGIYRVNGVKTRVEKLCQAFENGKELVELSQASPHDISNVLKLYLRQLPEPIMPFRMYNDLMGLAKESLQAESGEGGDAGKGAELVDLGPDTDPEVLTLVEKLRELLKDLPQDNVATLRYIVRHLRKIAELEQDNKMSPSNLGIVFGPTLMRPRPTGATISLSSLVDYPHQARIVEALIVFHQTIFHPGSAPSSSTSQRHSQDCSVEGKVQGDAQDFQQIRSESEKGEEFCGNSLASSGSQERSLDSDSELEESVGGSQSKLTKQVSETSTEDDQLSPRASLDLSGQAVPPSIEEAPPVPASDPPDGDEQ</sequence>
<dbReference type="PANTHER" id="PTHR15228:SF18">
    <property type="entry name" value="RHO GTPASE-ACTIVATING PROTEIN 45"/>
    <property type="match status" value="1"/>
</dbReference>
<feature type="compositionally biased region" description="Polar residues" evidence="8">
    <location>
        <begin position="579"/>
        <end position="588"/>
    </location>
</feature>
<feature type="compositionally biased region" description="Polar residues" evidence="8">
    <location>
        <begin position="1054"/>
        <end position="1067"/>
    </location>
</feature>
<keyword evidence="3" id="KW-0863">Zinc-finger</keyword>
<keyword evidence="1" id="KW-0343">GTPase activation</keyword>
<dbReference type="Pfam" id="PF24235">
    <property type="entry name" value="RHG29_45_N"/>
    <property type="match status" value="1"/>
</dbReference>
<evidence type="ECO:0000259" key="11">
    <source>
        <dbReference type="PROSITE" id="PS51741"/>
    </source>
</evidence>
<evidence type="ECO:0000256" key="1">
    <source>
        <dbReference type="ARBA" id="ARBA00022468"/>
    </source>
</evidence>
<dbReference type="InterPro" id="IPR002219">
    <property type="entry name" value="PKC_DAG/PE"/>
</dbReference>
<dbReference type="CDD" id="cd20816">
    <property type="entry name" value="C1_GMIP-like"/>
    <property type="match status" value="1"/>
</dbReference>
<name>A0A8T3CFE1_9TELE</name>
<dbReference type="InterPro" id="IPR031160">
    <property type="entry name" value="F_BAR_dom"/>
</dbReference>
<dbReference type="InterPro" id="IPR057028">
    <property type="entry name" value="RHG29_45_N"/>
</dbReference>
<evidence type="ECO:0000256" key="3">
    <source>
        <dbReference type="ARBA" id="ARBA00022771"/>
    </source>
</evidence>
<keyword evidence="5 6" id="KW-0175">Coiled coil</keyword>
<feature type="domain" description="Rho-GAP" evidence="10">
    <location>
        <begin position="758"/>
        <end position="984"/>
    </location>
</feature>
<dbReference type="SMART" id="SM00324">
    <property type="entry name" value="RhoGAP"/>
    <property type="match status" value="1"/>
</dbReference>
<dbReference type="SUPFAM" id="SSF103657">
    <property type="entry name" value="BAR/IMD domain-like"/>
    <property type="match status" value="1"/>
</dbReference>
<dbReference type="InterPro" id="IPR027267">
    <property type="entry name" value="AH/BAR_dom_sf"/>
</dbReference>
<dbReference type="GO" id="GO:0005096">
    <property type="term" value="F:GTPase activator activity"/>
    <property type="evidence" value="ECO:0007669"/>
    <property type="project" value="UniProtKB-KW"/>
</dbReference>